<organism evidence="2 3">
    <name type="scientific">Colletotrichum lupini</name>
    <dbReference type="NCBI Taxonomy" id="145971"/>
    <lineage>
        <taxon>Eukaryota</taxon>
        <taxon>Fungi</taxon>
        <taxon>Dikarya</taxon>
        <taxon>Ascomycota</taxon>
        <taxon>Pezizomycotina</taxon>
        <taxon>Sordariomycetes</taxon>
        <taxon>Hypocreomycetidae</taxon>
        <taxon>Glomerellales</taxon>
        <taxon>Glomerellaceae</taxon>
        <taxon>Colletotrichum</taxon>
        <taxon>Colletotrichum acutatum species complex</taxon>
    </lineage>
</organism>
<protein>
    <submittedName>
        <fullName evidence="2">Uncharacterized protein</fullName>
    </submittedName>
</protein>
<dbReference type="AlphaFoldDB" id="A0A9Q8SHM4"/>
<evidence type="ECO:0000313" key="2">
    <source>
        <dbReference type="EMBL" id="UQC77293.1"/>
    </source>
</evidence>
<evidence type="ECO:0000256" key="1">
    <source>
        <dbReference type="SAM" id="MobiDB-lite"/>
    </source>
</evidence>
<dbReference type="KEGG" id="clup:CLUP02_02760"/>
<dbReference type="GeneID" id="73336799"/>
<reference evidence="2" key="1">
    <citation type="journal article" date="2021" name="Mol. Plant Microbe Interact.">
        <title>Complete Genome Sequence of the Plant-Pathogenic Fungus Colletotrichum lupini.</title>
        <authorList>
            <person name="Baroncelli R."/>
            <person name="Pensec F."/>
            <person name="Da Lio D."/>
            <person name="Boufleur T."/>
            <person name="Vicente I."/>
            <person name="Sarrocco S."/>
            <person name="Picot A."/>
            <person name="Baraldi E."/>
            <person name="Sukno S."/>
            <person name="Thon M."/>
            <person name="Le Floch G."/>
        </authorList>
    </citation>
    <scope>NUCLEOTIDE SEQUENCE</scope>
    <source>
        <strain evidence="2">IMI 504893</strain>
    </source>
</reference>
<dbReference type="RefSeq" id="XP_049138932.1">
    <property type="nucleotide sequence ID" value="XM_049281789.1"/>
</dbReference>
<keyword evidence="3" id="KW-1185">Reference proteome</keyword>
<dbReference type="Proteomes" id="UP000830671">
    <property type="component" value="Chromosome 2"/>
</dbReference>
<evidence type="ECO:0000313" key="3">
    <source>
        <dbReference type="Proteomes" id="UP000830671"/>
    </source>
</evidence>
<accession>A0A9Q8SHM4</accession>
<sequence>MSAIHLQLTRKPEEALARSVVNSSIVITFEWPFSFAAPIRWFVQSRPSQAVDELERDPITVHWLVVESRLLKYVAVMLADSLISSRKSPKHDLANSRILGYLSQSSDDSTKWETQDSRDKTGHATFRQQTQAAASIPSAPLTHKQILGQHPKTIAARQSEWPEGKEPGSNLERSNDNPGLTPPETLK</sequence>
<dbReference type="EMBL" id="CP019474">
    <property type="protein sequence ID" value="UQC77293.1"/>
    <property type="molecule type" value="Genomic_DNA"/>
</dbReference>
<name>A0A9Q8SHM4_9PEZI</name>
<gene>
    <name evidence="2" type="ORF">CLUP02_02760</name>
</gene>
<feature type="region of interest" description="Disordered" evidence="1">
    <location>
        <begin position="131"/>
        <end position="187"/>
    </location>
</feature>
<proteinExistence type="predicted"/>